<feature type="region of interest" description="Disordered" evidence="8">
    <location>
        <begin position="1195"/>
        <end position="1280"/>
    </location>
</feature>
<feature type="compositionally biased region" description="Low complexity" evidence="8">
    <location>
        <begin position="1219"/>
        <end position="1230"/>
    </location>
</feature>
<feature type="compositionally biased region" description="Polar residues" evidence="8">
    <location>
        <begin position="1236"/>
        <end position="1268"/>
    </location>
</feature>
<proteinExistence type="predicted"/>
<feature type="region of interest" description="Disordered" evidence="8">
    <location>
        <begin position="1"/>
        <end position="27"/>
    </location>
</feature>
<dbReference type="InterPro" id="IPR018490">
    <property type="entry name" value="cNMP-bd_dom_sf"/>
</dbReference>
<protein>
    <submittedName>
        <fullName evidence="11">Cation channel family protein</fullName>
    </submittedName>
</protein>
<dbReference type="InParanoid" id="A0A077ZWJ0"/>
<feature type="compositionally biased region" description="Basic residues" evidence="8">
    <location>
        <begin position="1271"/>
        <end position="1280"/>
    </location>
</feature>
<keyword evidence="7" id="KW-0407">Ion channel</keyword>
<dbReference type="PANTHER" id="PTHR47823">
    <property type="entry name" value="ION_TRANS DOMAIN-CONTAINING PROTEIN"/>
    <property type="match status" value="1"/>
</dbReference>
<reference evidence="11 12" key="1">
    <citation type="submission" date="2014-06" db="EMBL/GenBank/DDBJ databases">
        <authorList>
            <person name="Swart Estienne"/>
        </authorList>
    </citation>
    <scope>NUCLEOTIDE SEQUENCE [LARGE SCALE GENOMIC DNA]</scope>
    <source>
        <strain evidence="11 12">130c</strain>
    </source>
</reference>
<feature type="domain" description="Cyclic nucleotide-binding" evidence="10">
    <location>
        <begin position="746"/>
        <end position="846"/>
    </location>
</feature>
<feature type="region of interest" description="Disordered" evidence="8">
    <location>
        <begin position="51"/>
        <end position="102"/>
    </location>
</feature>
<dbReference type="Pfam" id="PF00520">
    <property type="entry name" value="Ion_trans"/>
    <property type="match status" value="1"/>
</dbReference>
<keyword evidence="6 9" id="KW-0472">Membrane</keyword>
<keyword evidence="12" id="KW-1185">Reference proteome</keyword>
<evidence type="ECO:0000256" key="5">
    <source>
        <dbReference type="ARBA" id="ARBA00023065"/>
    </source>
</evidence>
<comment type="subcellular location">
    <subcellularLocation>
        <location evidence="1">Membrane</location>
        <topology evidence="1">Multi-pass membrane protein</topology>
    </subcellularLocation>
</comment>
<dbReference type="GO" id="GO:0016020">
    <property type="term" value="C:membrane"/>
    <property type="evidence" value="ECO:0007669"/>
    <property type="project" value="UniProtKB-SubCell"/>
</dbReference>
<feature type="region of interest" description="Disordered" evidence="8">
    <location>
        <begin position="977"/>
        <end position="1004"/>
    </location>
</feature>
<dbReference type="PRINTS" id="PR01463">
    <property type="entry name" value="EAGCHANLFMLY"/>
</dbReference>
<evidence type="ECO:0000256" key="8">
    <source>
        <dbReference type="SAM" id="MobiDB-lite"/>
    </source>
</evidence>
<keyword evidence="2" id="KW-0813">Transport</keyword>
<accession>A0A077ZWJ0</accession>
<dbReference type="InterPro" id="IPR014710">
    <property type="entry name" value="RmlC-like_jellyroll"/>
</dbReference>
<feature type="compositionally biased region" description="Polar residues" evidence="8">
    <location>
        <begin position="51"/>
        <end position="64"/>
    </location>
</feature>
<evidence type="ECO:0000313" key="12">
    <source>
        <dbReference type="Proteomes" id="UP000039865"/>
    </source>
</evidence>
<keyword evidence="5" id="KW-0406">Ion transport</keyword>
<dbReference type="Gene3D" id="2.60.120.10">
    <property type="entry name" value="Jelly Rolls"/>
    <property type="match status" value="1"/>
</dbReference>
<evidence type="ECO:0000256" key="7">
    <source>
        <dbReference type="ARBA" id="ARBA00023303"/>
    </source>
</evidence>
<dbReference type="InterPro" id="IPR005821">
    <property type="entry name" value="Ion_trans_dom"/>
</dbReference>
<feature type="compositionally biased region" description="Low complexity" evidence="8">
    <location>
        <begin position="85"/>
        <end position="100"/>
    </location>
</feature>
<dbReference type="Proteomes" id="UP000039865">
    <property type="component" value="Unassembled WGS sequence"/>
</dbReference>
<feature type="transmembrane region" description="Helical" evidence="9">
    <location>
        <begin position="518"/>
        <end position="538"/>
    </location>
</feature>
<feature type="compositionally biased region" description="Low complexity" evidence="8">
    <location>
        <begin position="1119"/>
        <end position="1134"/>
    </location>
</feature>
<dbReference type="Gene3D" id="1.10.287.70">
    <property type="match status" value="1"/>
</dbReference>
<feature type="transmembrane region" description="Helical" evidence="9">
    <location>
        <begin position="611"/>
        <end position="630"/>
    </location>
</feature>
<evidence type="ECO:0000256" key="4">
    <source>
        <dbReference type="ARBA" id="ARBA00022989"/>
    </source>
</evidence>
<name>A0A077ZWJ0_STYLE</name>
<evidence type="ECO:0000256" key="2">
    <source>
        <dbReference type="ARBA" id="ARBA00022448"/>
    </source>
</evidence>
<sequence length="1439" mass="167455">MKSMIQDPDSANKISKQAQTKMDKAKQETMSFLQDVIKEQRRRTQLLESFTQLNKKQKQKQPSMIQRVKQELKEQKSLKSHKSNRSNNNMNNPIISSSDIQNEMGRKKSVRFNEAEIQKVEEEQLLLFMNQPSLKGPNPFGQLDEIKRQNSMVQISNTQFDYERKSKLGPNPKVSQQLYTNSVLAGAVQPFSRAKSFAAILDAKRASQRQIESIHRELQYQTSEDPSVDATSSEEENLPYPYNALPEQNWFELKQQLRTVNLILQEADKDNSMNIDMRQRHSVPLHSKIFAARLLSISQNRILEEPEIDEESHNDSKSKRSVSNSRLLAQKVLSELGIIENGKIQSQDKKKPSKTQIIPEFNENEQALQKKKTIVDPYRCRPKVQSKWRRMRNAILIVVRLLKIHQQVLLYGTSEKLLDINRGIAKVRDIMIPDAQKQGDAYEKYLNYKGDMFIWRPESFVSKMWQDDNENIELFYLDTVIDFFFMFDIYVNFNTPITVKTDVYNNNRKDIINSYLKSWFLIDLFASLPMNLFQMYLIPQEYNLKGQDLIRIARLPRLYRLFRMARLTTFFISVFLCVHLVGCLWILAANLSETQSDTWIYRKGLQDADDYSVYLASIYWAFQTLLTVGYGDVSAQTNEEMIIAVIWMIVGSFFYTFTIGNLTSVISNQNTRQSQISDRVNIINQFCKETNLDRTLTNKLRNAVFYITKKNFVWADKIKIFEELPASVKSDIAKEMHRGIIKKIRFFDDKDNNFIGSIVPLLNPLKTFRHEVIYKKDHHPNSIFFITQGRVSFFIERKNIAFKDMIEGCYFGDIDIIFKRKRKYTVISAVDSDFLTFSKTIFEDIIQKDYPEIYEEMTIVAYEREKRIKDAKKKALKEYKAWKTKQIKQQEQSTARRQETDNEIQMNESELYNFIKHNNTELGHDESTNQLYSDDNGIISDRNALKKDLSQISESFEKENSQSQSQSSISQTNQQINNNMANNGQSNTIEKQKNQNSDQSFHQPKKGILKKIRLVIKHDENSDQNKIQQENFSLGYIHDQEPIENKLNHITSPVFKREKTKREDLPKSKRQSTIIIKAGKFVERNAFLTQKTQINRKIQRSMGSNLSIERRSSKFFGEGSNHNYNQNSSNNNNGGERRSYKMPSNLGTIFKASQQLQIKTLNEDDSQILDKVRNSRILQGRISKRNLDRMILSKYQEDDDDDDEVEQSKTSKSNKVNLVVDTSSDDSSSVDVKKATPSSYSSNTYNKTVSDSSVSPKGSKLNSNMNSPLKQMKKGGKRKKLKFNESIQSQSTFNRLGTNNNLSSSRLAVFKHSDSHRQNPSSMLKYGTPKLKHLHFPPNYRISEKLNIPHLLKNDLLDINRIEEEDHKEQKKIDKLTRNLQKDMDNISIKMQKQALSQRSLEQKIDTIGETMNTLIGQLVIIKENMMMEEESPMPLDYE</sequence>
<organism evidence="11 12">
    <name type="scientific">Stylonychia lemnae</name>
    <name type="common">Ciliate</name>
    <dbReference type="NCBI Taxonomy" id="5949"/>
    <lineage>
        <taxon>Eukaryota</taxon>
        <taxon>Sar</taxon>
        <taxon>Alveolata</taxon>
        <taxon>Ciliophora</taxon>
        <taxon>Intramacronucleata</taxon>
        <taxon>Spirotrichea</taxon>
        <taxon>Stichotrichia</taxon>
        <taxon>Sporadotrichida</taxon>
        <taxon>Oxytrichidae</taxon>
        <taxon>Stylonychinae</taxon>
        <taxon>Stylonychia</taxon>
    </lineage>
</organism>
<feature type="transmembrane region" description="Helical" evidence="9">
    <location>
        <begin position="567"/>
        <end position="591"/>
    </location>
</feature>
<gene>
    <name evidence="11" type="primary">Contig5909.g6336</name>
    <name evidence="11" type="ORF">STYLEM_1776</name>
</gene>
<evidence type="ECO:0000256" key="3">
    <source>
        <dbReference type="ARBA" id="ARBA00022692"/>
    </source>
</evidence>
<dbReference type="SUPFAM" id="SSF81324">
    <property type="entry name" value="Voltage-gated potassium channels"/>
    <property type="match status" value="1"/>
</dbReference>
<feature type="transmembrane region" description="Helical" evidence="9">
    <location>
        <begin position="642"/>
        <end position="662"/>
    </location>
</feature>
<dbReference type="SUPFAM" id="SSF51206">
    <property type="entry name" value="cAMP-binding domain-like"/>
    <property type="match status" value="1"/>
</dbReference>
<dbReference type="PANTHER" id="PTHR47823:SF9">
    <property type="entry name" value="CHROMOSOME UNDETERMINED SCAFFOLD_10, WHOLE GENOME SHOTGUN SEQUENCE"/>
    <property type="match status" value="1"/>
</dbReference>
<evidence type="ECO:0000313" key="11">
    <source>
        <dbReference type="EMBL" id="CDW72811.1"/>
    </source>
</evidence>
<dbReference type="OrthoDB" id="432483at2759"/>
<dbReference type="PROSITE" id="PS50042">
    <property type="entry name" value="CNMP_BINDING_3"/>
    <property type="match status" value="1"/>
</dbReference>
<evidence type="ECO:0000256" key="1">
    <source>
        <dbReference type="ARBA" id="ARBA00004141"/>
    </source>
</evidence>
<feature type="compositionally biased region" description="Basic and acidic residues" evidence="8">
    <location>
        <begin position="68"/>
        <end position="77"/>
    </location>
</feature>
<evidence type="ECO:0000256" key="6">
    <source>
        <dbReference type="ARBA" id="ARBA00023136"/>
    </source>
</evidence>
<feature type="region of interest" description="Disordered" evidence="8">
    <location>
        <begin position="1116"/>
        <end position="1142"/>
    </location>
</feature>
<dbReference type="Pfam" id="PF00027">
    <property type="entry name" value="cNMP_binding"/>
    <property type="match status" value="1"/>
</dbReference>
<dbReference type="InterPro" id="IPR000595">
    <property type="entry name" value="cNMP-bd_dom"/>
</dbReference>
<dbReference type="CDD" id="cd00038">
    <property type="entry name" value="CAP_ED"/>
    <property type="match status" value="1"/>
</dbReference>
<keyword evidence="4 9" id="KW-1133">Transmembrane helix</keyword>
<dbReference type="GO" id="GO:0005249">
    <property type="term" value="F:voltage-gated potassium channel activity"/>
    <property type="evidence" value="ECO:0007669"/>
    <property type="project" value="InterPro"/>
</dbReference>
<feature type="compositionally biased region" description="Low complexity" evidence="8">
    <location>
        <begin position="977"/>
        <end position="987"/>
    </location>
</feature>
<keyword evidence="3 9" id="KW-0812">Transmembrane</keyword>
<dbReference type="EMBL" id="CCKQ01001689">
    <property type="protein sequence ID" value="CDW72811.1"/>
    <property type="molecule type" value="Genomic_DNA"/>
</dbReference>
<dbReference type="InterPro" id="IPR003938">
    <property type="entry name" value="K_chnl_volt-dep_EAG/ELK/ERG"/>
</dbReference>
<evidence type="ECO:0000256" key="9">
    <source>
        <dbReference type="SAM" id="Phobius"/>
    </source>
</evidence>
<evidence type="ECO:0000259" key="10">
    <source>
        <dbReference type="PROSITE" id="PS50042"/>
    </source>
</evidence>